<dbReference type="UniPathway" id="UPA00079"/>
<dbReference type="GO" id="GO:0070204">
    <property type="term" value="F:2-succinyl-5-enolpyruvyl-6-hydroxy-3-cyclohexene-1-carboxylic-acid synthase activity"/>
    <property type="evidence" value="ECO:0007669"/>
    <property type="project" value="UniProtKB-UniRule"/>
</dbReference>
<dbReference type="Pfam" id="PF02776">
    <property type="entry name" value="TPP_enzyme_N"/>
    <property type="match status" value="1"/>
</dbReference>
<evidence type="ECO:0000256" key="4">
    <source>
        <dbReference type="ARBA" id="ARBA00023052"/>
    </source>
</evidence>
<dbReference type="InterPro" id="IPR011766">
    <property type="entry name" value="TPP_enzyme_TPP-bd"/>
</dbReference>
<dbReference type="GO" id="GO:0009234">
    <property type="term" value="P:menaquinone biosynthetic process"/>
    <property type="evidence" value="ECO:0007669"/>
    <property type="project" value="UniProtKB-UniRule"/>
</dbReference>
<dbReference type="Gene3D" id="3.40.50.970">
    <property type="match status" value="2"/>
</dbReference>
<dbReference type="InterPro" id="IPR012001">
    <property type="entry name" value="Thiamin_PyroP_enz_TPP-bd_dom"/>
</dbReference>
<feature type="region of interest" description="Disordered" evidence="7">
    <location>
        <begin position="612"/>
        <end position="632"/>
    </location>
</feature>
<organism evidence="10 11">
    <name type="scientific">Janibacter alkaliphilus</name>
    <dbReference type="NCBI Taxonomy" id="1069963"/>
    <lineage>
        <taxon>Bacteria</taxon>
        <taxon>Bacillati</taxon>
        <taxon>Actinomycetota</taxon>
        <taxon>Actinomycetes</taxon>
        <taxon>Micrococcales</taxon>
        <taxon>Intrasporangiaceae</taxon>
        <taxon>Janibacter</taxon>
    </lineage>
</organism>
<comment type="subunit">
    <text evidence="6">Homodimer.</text>
</comment>
<keyword evidence="1 6" id="KW-0808">Transferase</keyword>
<dbReference type="EMBL" id="JACBZX010000001">
    <property type="protein sequence ID" value="NYG37089.1"/>
    <property type="molecule type" value="Genomic_DNA"/>
</dbReference>
<dbReference type="GO" id="GO:0000287">
    <property type="term" value="F:magnesium ion binding"/>
    <property type="evidence" value="ECO:0007669"/>
    <property type="project" value="UniProtKB-UniRule"/>
</dbReference>
<dbReference type="Gene3D" id="3.40.50.1220">
    <property type="entry name" value="TPP-binding domain"/>
    <property type="match status" value="1"/>
</dbReference>
<comment type="cofactor">
    <cofactor evidence="6">
        <name>Mg(2+)</name>
        <dbReference type="ChEBI" id="CHEBI:18420"/>
    </cofactor>
    <cofactor evidence="6">
        <name>Mn(2+)</name>
        <dbReference type="ChEBI" id="CHEBI:29035"/>
    </cofactor>
</comment>
<dbReference type="RefSeq" id="WP_343037013.1">
    <property type="nucleotide sequence ID" value="NZ_JACBZX010000001.1"/>
</dbReference>
<keyword evidence="2 6" id="KW-0479">Metal-binding</keyword>
<dbReference type="Pfam" id="PF02775">
    <property type="entry name" value="TPP_enzyme_C"/>
    <property type="match status" value="1"/>
</dbReference>
<comment type="function">
    <text evidence="6">Catalyzes the thiamine diphosphate-dependent decarboxylation of 2-oxoglutarate and the subsequent addition of the resulting succinic semialdehyde-thiamine pyrophosphate anion to isochorismate to yield 2-succinyl-5-enolpyruvyl-6-hydroxy-3-cyclohexene-1-carboxylate (SEPHCHC).</text>
</comment>
<feature type="domain" description="Thiamine pyrophosphate enzyme N-terminal TPP-binding" evidence="9">
    <location>
        <begin position="6"/>
        <end position="118"/>
    </location>
</feature>
<comment type="cofactor">
    <cofactor evidence="6">
        <name>thiamine diphosphate</name>
        <dbReference type="ChEBI" id="CHEBI:58937"/>
    </cofactor>
    <text evidence="6">Binds 1 thiamine pyrophosphate per subunit.</text>
</comment>
<comment type="pathway">
    <text evidence="6">Quinol/quinone metabolism; menaquinone biosynthesis.</text>
</comment>
<evidence type="ECO:0000256" key="2">
    <source>
        <dbReference type="ARBA" id="ARBA00022723"/>
    </source>
</evidence>
<keyword evidence="6" id="KW-0474">Menaquinone biosynthesis</keyword>
<reference evidence="10 11" key="1">
    <citation type="submission" date="2020-07" db="EMBL/GenBank/DDBJ databases">
        <title>Sequencing the genomes of 1000 actinobacteria strains.</title>
        <authorList>
            <person name="Klenk H.-P."/>
        </authorList>
    </citation>
    <scope>NUCLEOTIDE SEQUENCE [LARGE SCALE GENOMIC DNA]</scope>
    <source>
        <strain evidence="10 11">DSM 24723</strain>
    </source>
</reference>
<evidence type="ECO:0000256" key="1">
    <source>
        <dbReference type="ARBA" id="ARBA00022679"/>
    </source>
</evidence>
<dbReference type="CDD" id="cd07037">
    <property type="entry name" value="TPP_PYR_MenD"/>
    <property type="match status" value="1"/>
</dbReference>
<comment type="caution">
    <text evidence="10">The sequence shown here is derived from an EMBL/GenBank/DDBJ whole genome shotgun (WGS) entry which is preliminary data.</text>
</comment>
<dbReference type="UniPathway" id="UPA01057">
    <property type="reaction ID" value="UER00164"/>
</dbReference>
<accession>A0A852X2I6</accession>
<gene>
    <name evidence="6" type="primary">menD</name>
    <name evidence="10" type="ORF">BJY28_001558</name>
</gene>
<evidence type="ECO:0000256" key="3">
    <source>
        <dbReference type="ARBA" id="ARBA00022842"/>
    </source>
</evidence>
<evidence type="ECO:0000256" key="6">
    <source>
        <dbReference type="HAMAP-Rule" id="MF_01659"/>
    </source>
</evidence>
<dbReference type="SUPFAM" id="SSF52518">
    <property type="entry name" value="Thiamin diphosphate-binding fold (THDP-binding)"/>
    <property type="match status" value="2"/>
</dbReference>
<comment type="catalytic activity">
    <reaction evidence="6">
        <text>isochorismate + 2-oxoglutarate + H(+) = 5-enolpyruvoyl-6-hydroxy-2-succinyl-cyclohex-3-ene-1-carboxylate + CO2</text>
        <dbReference type="Rhea" id="RHEA:25593"/>
        <dbReference type="ChEBI" id="CHEBI:15378"/>
        <dbReference type="ChEBI" id="CHEBI:16526"/>
        <dbReference type="ChEBI" id="CHEBI:16810"/>
        <dbReference type="ChEBI" id="CHEBI:29780"/>
        <dbReference type="ChEBI" id="CHEBI:58818"/>
        <dbReference type="EC" id="2.2.1.9"/>
    </reaction>
</comment>
<evidence type="ECO:0000313" key="11">
    <source>
        <dbReference type="Proteomes" id="UP000592181"/>
    </source>
</evidence>
<evidence type="ECO:0000259" key="8">
    <source>
        <dbReference type="Pfam" id="PF02775"/>
    </source>
</evidence>
<dbReference type="HAMAP" id="MF_01659">
    <property type="entry name" value="MenD"/>
    <property type="match status" value="1"/>
</dbReference>
<protein>
    <recommendedName>
        <fullName evidence="6">2-succinyl-5-enolpyruvyl-6-hydroxy-3-cyclohexene-1-carboxylate synthase</fullName>
        <shortName evidence="6">SEPHCHC synthase</shortName>
        <ecNumber evidence="6">2.2.1.9</ecNumber>
    </recommendedName>
    <alternativeName>
        <fullName evidence="6">Menaquinone biosynthesis protein MenD</fullName>
    </alternativeName>
</protein>
<keyword evidence="11" id="KW-1185">Reference proteome</keyword>
<keyword evidence="3 6" id="KW-0460">Magnesium</keyword>
<dbReference type="EC" id="2.2.1.9" evidence="6"/>
<evidence type="ECO:0000256" key="7">
    <source>
        <dbReference type="SAM" id="MobiDB-lite"/>
    </source>
</evidence>
<dbReference type="Proteomes" id="UP000592181">
    <property type="component" value="Unassembled WGS sequence"/>
</dbReference>
<keyword evidence="4 6" id="KW-0786">Thiamine pyrophosphate</keyword>
<dbReference type="GO" id="GO:0030145">
    <property type="term" value="F:manganese ion binding"/>
    <property type="evidence" value="ECO:0007669"/>
    <property type="project" value="UniProtKB-UniRule"/>
</dbReference>
<feature type="domain" description="Thiamine pyrophosphate enzyme TPP-binding" evidence="8">
    <location>
        <begin position="469"/>
        <end position="598"/>
    </location>
</feature>
<feature type="region of interest" description="Disordered" evidence="7">
    <location>
        <begin position="163"/>
        <end position="241"/>
    </location>
</feature>
<dbReference type="PANTHER" id="PTHR42916:SF1">
    <property type="entry name" value="PROTEIN PHYLLO, CHLOROPLASTIC"/>
    <property type="match status" value="1"/>
</dbReference>
<feature type="compositionally biased region" description="Gly residues" evidence="7">
    <location>
        <begin position="195"/>
        <end position="209"/>
    </location>
</feature>
<sequence length="632" mass="64053">MTPSLTAARVLLDELVRLGVRDLVLCPGSRSAPLAYAAHELDEAGRLRLHVRVDERSAAFLALGLGKRSRRPAVVVTTSGSAVGNLHPAVLEAHHAAVPLILLTADRPPELRGVGANQATQQPGIFGGSVRLALDLETPAEPARQAATWRSAAGRAVAAATGALTGPGQAGPVHLNQPFRDPLAPGSDDPLVDGGEAGAGAGGGGGSAEGGDPVRGRPDGAPWVTLPGAIAGPVPDGHPPLANDERTLIVIGELPTPGLRRAALDWAAHHGAPVVAEPGPGTHDLVLPHGALLLTAHAWVEAHLPSRVLVVGRPTLGRAVPALTRRPGVRVEVITPGEPAADGWADATSTAAAVHPVSALVLDGDPGPPADPSAWAREWLDAGERMAAALDPDAARAATAPIETGVPTPPAMPAAPTPPAPLDAPTPRATLDGPTVAALLNDALPTGARLLLGSSSVARDWHLALPRPRPDLDVVTSRGLAGIDGLVSTAAGLALADPQTPTVALLGDLSFLHDAGGLVIGPDEPTPDLTIVVVDDDGGSIFTTLEHGADALAAPFARIFATPTRSDVAAVARAHGAAVVEVRAAADLAAAVSAAPEGLRVVRVPVDLHGRRSADQRRRDRVARVLAQPPSA</sequence>
<evidence type="ECO:0000259" key="9">
    <source>
        <dbReference type="Pfam" id="PF02776"/>
    </source>
</evidence>
<dbReference type="GO" id="GO:0030976">
    <property type="term" value="F:thiamine pyrophosphate binding"/>
    <property type="evidence" value="ECO:0007669"/>
    <property type="project" value="UniProtKB-UniRule"/>
</dbReference>
<comment type="pathway">
    <text evidence="6">Quinol/quinone metabolism; 1,4-dihydroxy-2-naphthoate biosynthesis; 1,4-dihydroxy-2-naphthoate from chorismate: step 2/7.</text>
</comment>
<proteinExistence type="inferred from homology"/>
<name>A0A852X2I6_9MICO</name>
<evidence type="ECO:0000256" key="5">
    <source>
        <dbReference type="ARBA" id="ARBA00023211"/>
    </source>
</evidence>
<dbReference type="AlphaFoldDB" id="A0A852X2I6"/>
<dbReference type="InterPro" id="IPR029061">
    <property type="entry name" value="THDP-binding"/>
</dbReference>
<evidence type="ECO:0000313" key="10">
    <source>
        <dbReference type="EMBL" id="NYG37089.1"/>
    </source>
</evidence>
<keyword evidence="5 6" id="KW-0464">Manganese</keyword>
<comment type="similarity">
    <text evidence="6">Belongs to the TPP enzyme family. MenD subfamily.</text>
</comment>
<dbReference type="PANTHER" id="PTHR42916">
    <property type="entry name" value="2-SUCCINYL-5-ENOLPYRUVYL-6-HYDROXY-3-CYCLOHEXENE-1-CARBOXYLATE SYNTHASE"/>
    <property type="match status" value="1"/>
</dbReference>
<dbReference type="InterPro" id="IPR004433">
    <property type="entry name" value="MenaQ_synth_MenD"/>
</dbReference>
<dbReference type="NCBIfam" id="TIGR00173">
    <property type="entry name" value="menD"/>
    <property type="match status" value="1"/>
</dbReference>